<comment type="caution">
    <text evidence="1">The sequence shown here is derived from an EMBL/GenBank/DDBJ whole genome shotgun (WGS) entry which is preliminary data.</text>
</comment>
<evidence type="ECO:0000313" key="1">
    <source>
        <dbReference type="EMBL" id="MSS62419.1"/>
    </source>
</evidence>
<organism evidence="1 2">
    <name type="scientific">Velocimicrobium porci</name>
    <dbReference type="NCBI Taxonomy" id="2606634"/>
    <lineage>
        <taxon>Bacteria</taxon>
        <taxon>Bacillati</taxon>
        <taxon>Bacillota</taxon>
        <taxon>Clostridia</taxon>
        <taxon>Lachnospirales</taxon>
        <taxon>Lachnospiraceae</taxon>
        <taxon>Velocimicrobium</taxon>
    </lineage>
</organism>
<accession>A0A6L5XUZ2</accession>
<protein>
    <submittedName>
        <fullName evidence="1">Uncharacterized protein</fullName>
    </submittedName>
</protein>
<gene>
    <name evidence="1" type="ORF">FYJ58_00740</name>
</gene>
<name>A0A6L5XUZ2_9FIRM</name>
<dbReference type="Proteomes" id="UP000482209">
    <property type="component" value="Unassembled WGS sequence"/>
</dbReference>
<evidence type="ECO:0000313" key="2">
    <source>
        <dbReference type="Proteomes" id="UP000482209"/>
    </source>
</evidence>
<keyword evidence="2" id="KW-1185">Reference proteome</keyword>
<dbReference type="AlphaFoldDB" id="A0A6L5XUZ2"/>
<sequence>MKSNRFIKFALCVAVTTVTVMGIKSELSLAASKIHNLKENKTYKIDLDQDGQKEAVSYKLETNKNDISTYKIIINGKIKTTVKGLYDAYDPHMQITDIDTKDGVMDIWVYSMGSSEDVIFSALYQYKEGKMKKVYSLGYKELGEHFHLTSGILNKADGNGKFYIMVDRAFFVDCLIGNHFDIIPYQLKNGKVSRVKTNTYSIHKIYNRDNQLTVAKKVTFYKEPDKSKGTAFTLKKGEKVRPVSIYYSKEKVFVKFKSTNGKIGWLCANDYGFEDSPAFLDIVLCD</sequence>
<reference evidence="1 2" key="1">
    <citation type="submission" date="2019-08" db="EMBL/GenBank/DDBJ databases">
        <title>In-depth cultivation of the pig gut microbiome towards novel bacterial diversity and tailored functional studies.</title>
        <authorList>
            <person name="Wylensek D."/>
            <person name="Hitch T.C.A."/>
            <person name="Clavel T."/>
        </authorList>
    </citation>
    <scope>NUCLEOTIDE SEQUENCE [LARGE SCALE GENOMIC DNA]</scope>
    <source>
        <strain evidence="1 2">WCA-693-APC-MOT-I</strain>
    </source>
</reference>
<dbReference type="RefSeq" id="WP_154515765.1">
    <property type="nucleotide sequence ID" value="NZ_VUMT01000001.1"/>
</dbReference>
<dbReference type="EMBL" id="VUMT01000001">
    <property type="protein sequence ID" value="MSS62419.1"/>
    <property type="molecule type" value="Genomic_DNA"/>
</dbReference>
<proteinExistence type="predicted"/>